<organism evidence="9 10">
    <name type="scientific">Candidatus Gottesmanbacteria bacterium GW2011_GWB1_44_11c</name>
    <dbReference type="NCBI Taxonomy" id="1618447"/>
    <lineage>
        <taxon>Bacteria</taxon>
        <taxon>Candidatus Gottesmaniibacteriota</taxon>
    </lineage>
</organism>
<evidence type="ECO:0000313" key="9">
    <source>
        <dbReference type="EMBL" id="KKT37677.1"/>
    </source>
</evidence>
<accession>A0A0G1J0R1</accession>
<evidence type="ECO:0000256" key="2">
    <source>
        <dbReference type="ARBA" id="ARBA00001936"/>
    </source>
</evidence>
<comment type="cofactor">
    <cofactor evidence="3">
        <name>Co(2+)</name>
        <dbReference type="ChEBI" id="CHEBI:48828"/>
    </cofactor>
</comment>
<dbReference type="InterPro" id="IPR006674">
    <property type="entry name" value="HD_domain"/>
</dbReference>
<proteinExistence type="predicted"/>
<dbReference type="GO" id="GO:0005737">
    <property type="term" value="C:cytoplasm"/>
    <property type="evidence" value="ECO:0007669"/>
    <property type="project" value="TreeGrafter"/>
</dbReference>
<dbReference type="EC" id="3.1.3.89" evidence="5"/>
<dbReference type="PANTHER" id="PTHR11845">
    <property type="entry name" value="5'-DEOXYNUCLEOTIDASE HDDC2"/>
    <property type="match status" value="1"/>
</dbReference>
<dbReference type="Proteomes" id="UP000034617">
    <property type="component" value="Unassembled WGS sequence"/>
</dbReference>
<comment type="subunit">
    <text evidence="4">Homodimer.</text>
</comment>
<reference evidence="9 10" key="1">
    <citation type="journal article" date="2015" name="Nature">
        <title>rRNA introns, odd ribosomes, and small enigmatic genomes across a large radiation of phyla.</title>
        <authorList>
            <person name="Brown C.T."/>
            <person name="Hug L.A."/>
            <person name="Thomas B.C."/>
            <person name="Sharon I."/>
            <person name="Castelle C.J."/>
            <person name="Singh A."/>
            <person name="Wilkins M.J."/>
            <person name="Williams K.H."/>
            <person name="Banfield J.F."/>
        </authorList>
    </citation>
    <scope>NUCLEOTIDE SEQUENCE [LARGE SCALE GENOMIC DNA]</scope>
</reference>
<keyword evidence="7" id="KW-0378">Hydrolase</keyword>
<keyword evidence="6" id="KW-0479">Metal-binding</keyword>
<name>A0A0G1J0R1_9BACT</name>
<evidence type="ECO:0000256" key="4">
    <source>
        <dbReference type="ARBA" id="ARBA00011738"/>
    </source>
</evidence>
<dbReference type="Pfam" id="PF13023">
    <property type="entry name" value="HD_3"/>
    <property type="match status" value="1"/>
</dbReference>
<evidence type="ECO:0000256" key="5">
    <source>
        <dbReference type="ARBA" id="ARBA00012964"/>
    </source>
</evidence>
<evidence type="ECO:0000256" key="1">
    <source>
        <dbReference type="ARBA" id="ARBA00001638"/>
    </source>
</evidence>
<dbReference type="GO" id="GO:0002953">
    <property type="term" value="F:5'-deoxynucleotidase activity"/>
    <property type="evidence" value="ECO:0007669"/>
    <property type="project" value="UniProtKB-EC"/>
</dbReference>
<evidence type="ECO:0000256" key="6">
    <source>
        <dbReference type="ARBA" id="ARBA00022723"/>
    </source>
</evidence>
<dbReference type="PANTHER" id="PTHR11845:SF13">
    <property type="entry name" value="5'-DEOXYNUCLEOTIDASE HDDC2"/>
    <property type="match status" value="1"/>
</dbReference>
<dbReference type="EMBL" id="LCHM01000020">
    <property type="protein sequence ID" value="KKT37677.1"/>
    <property type="molecule type" value="Genomic_DNA"/>
</dbReference>
<comment type="cofactor">
    <cofactor evidence="2">
        <name>Mn(2+)</name>
        <dbReference type="ChEBI" id="CHEBI:29035"/>
    </cofactor>
</comment>
<evidence type="ECO:0000259" key="8">
    <source>
        <dbReference type="SMART" id="SM00471"/>
    </source>
</evidence>
<dbReference type="Gene3D" id="1.10.3210.10">
    <property type="entry name" value="Hypothetical protein af1432"/>
    <property type="match status" value="1"/>
</dbReference>
<dbReference type="SMART" id="SM00471">
    <property type="entry name" value="HDc"/>
    <property type="match status" value="1"/>
</dbReference>
<dbReference type="AlphaFoldDB" id="A0A0G1J0R1"/>
<evidence type="ECO:0000256" key="7">
    <source>
        <dbReference type="ARBA" id="ARBA00022801"/>
    </source>
</evidence>
<feature type="domain" description="HD/PDEase" evidence="8">
    <location>
        <begin position="31"/>
        <end position="140"/>
    </location>
</feature>
<dbReference type="GO" id="GO:0046872">
    <property type="term" value="F:metal ion binding"/>
    <property type="evidence" value="ECO:0007669"/>
    <property type="project" value="UniProtKB-KW"/>
</dbReference>
<protein>
    <recommendedName>
        <fullName evidence="5">5'-deoxynucleotidase</fullName>
        <ecNumber evidence="5">3.1.3.89</ecNumber>
    </recommendedName>
</protein>
<gene>
    <name evidence="9" type="ORF">UW22_C0020G0014</name>
</gene>
<dbReference type="InterPro" id="IPR039356">
    <property type="entry name" value="YfbR/HDDC2"/>
</dbReference>
<dbReference type="InterPro" id="IPR003607">
    <property type="entry name" value="HD/PDEase_dom"/>
</dbReference>
<comment type="caution">
    <text evidence="9">The sequence shown here is derived from an EMBL/GenBank/DDBJ whole genome shotgun (WGS) entry which is preliminary data.</text>
</comment>
<dbReference type="SUPFAM" id="SSF109604">
    <property type="entry name" value="HD-domain/PDEase-like"/>
    <property type="match status" value="1"/>
</dbReference>
<sequence>MNQTKRIVHSIYEAAAVARMKRVGFQILGHGEESIGEHSFMTAVISYFLAKELHLDTGKVLTMSIFHDFHETRTGDAHKLSLKYITRNQEKANADIFGKVDEELVVLLREYEEKKTIEARVVFEANIIALLVRLKPLAEGGDTHAQKWMMNKSRIRIPEAVRLAAVLLSTDSQEWWADVQKELEEEFKR</sequence>
<comment type="catalytic activity">
    <reaction evidence="1">
        <text>a 2'-deoxyribonucleoside 5'-phosphate + H2O = a 2'-deoxyribonucleoside + phosphate</text>
        <dbReference type="Rhea" id="RHEA:36167"/>
        <dbReference type="ChEBI" id="CHEBI:15377"/>
        <dbReference type="ChEBI" id="CHEBI:18274"/>
        <dbReference type="ChEBI" id="CHEBI:43474"/>
        <dbReference type="ChEBI" id="CHEBI:65317"/>
        <dbReference type="EC" id="3.1.3.89"/>
    </reaction>
</comment>
<evidence type="ECO:0000313" key="10">
    <source>
        <dbReference type="Proteomes" id="UP000034617"/>
    </source>
</evidence>
<evidence type="ECO:0000256" key="3">
    <source>
        <dbReference type="ARBA" id="ARBA00001941"/>
    </source>
</evidence>